<reference evidence="2 3" key="1">
    <citation type="journal article" date="2023" name="bioRxiv">
        <title>High-quality genome assemblies of four members of thePodospora anserinaspecies complex.</title>
        <authorList>
            <person name="Ament-Velasquez S.L."/>
            <person name="Vogan A.A."/>
            <person name="Wallerman O."/>
            <person name="Hartmann F."/>
            <person name="Gautier V."/>
            <person name="Silar P."/>
            <person name="Giraud T."/>
            <person name="Johannesson H."/>
        </authorList>
    </citation>
    <scope>NUCLEOTIDE SEQUENCE [LARGE SCALE GENOMIC DNA]</scope>
    <source>
        <strain evidence="2 3">CBS 411.78</strain>
    </source>
</reference>
<name>A0ABR0H7D8_9PEZI</name>
<gene>
    <name evidence="2" type="ORF">QC763_502705</name>
</gene>
<evidence type="ECO:0000313" key="2">
    <source>
        <dbReference type="EMBL" id="KAK4663801.1"/>
    </source>
</evidence>
<dbReference type="RefSeq" id="XP_062763767.1">
    <property type="nucleotide sequence ID" value="XM_062912868.1"/>
</dbReference>
<protein>
    <submittedName>
        <fullName evidence="2">Uncharacterized protein</fullName>
    </submittedName>
</protein>
<comment type="caution">
    <text evidence="2">The sequence shown here is derived from an EMBL/GenBank/DDBJ whole genome shotgun (WGS) entry which is preliminary data.</text>
</comment>
<accession>A0ABR0H7D8</accession>
<sequence length="176" mass="20273">MVYNLDKKTDAKVPQQLDGYQAIDEDGAALIGVISALESRPPVKESCFPTQVSGGPAMPLNRNNMAQWWIDGWEKLIIITTSQYVHHHATESMLKWAEKDCWKELSQMLGRYAMHGCEVAFWYVPPEKHWLAQLEEYIKLIKEKNKAAEQLEEEKAKKTGEEKKVLEEERKVLGEE</sequence>
<dbReference type="InterPro" id="IPR036397">
    <property type="entry name" value="RNaseH_sf"/>
</dbReference>
<organism evidence="2 3">
    <name type="scientific">Podospora pseudopauciseta</name>
    <dbReference type="NCBI Taxonomy" id="2093780"/>
    <lineage>
        <taxon>Eukaryota</taxon>
        <taxon>Fungi</taxon>
        <taxon>Dikarya</taxon>
        <taxon>Ascomycota</taxon>
        <taxon>Pezizomycotina</taxon>
        <taxon>Sordariomycetes</taxon>
        <taxon>Sordariomycetidae</taxon>
        <taxon>Sordariales</taxon>
        <taxon>Podosporaceae</taxon>
        <taxon>Podospora</taxon>
    </lineage>
</organism>
<evidence type="ECO:0000313" key="3">
    <source>
        <dbReference type="Proteomes" id="UP001326199"/>
    </source>
</evidence>
<proteinExistence type="predicted"/>
<dbReference type="Proteomes" id="UP001326199">
    <property type="component" value="Unassembled WGS sequence"/>
</dbReference>
<evidence type="ECO:0000256" key="1">
    <source>
        <dbReference type="SAM" id="MobiDB-lite"/>
    </source>
</evidence>
<keyword evidence="3" id="KW-1185">Reference proteome</keyword>
<dbReference type="GeneID" id="87933211"/>
<feature type="region of interest" description="Disordered" evidence="1">
    <location>
        <begin position="150"/>
        <end position="176"/>
    </location>
</feature>
<dbReference type="EMBL" id="JAFFHB010000007">
    <property type="protein sequence ID" value="KAK4663801.1"/>
    <property type="molecule type" value="Genomic_DNA"/>
</dbReference>
<dbReference type="Gene3D" id="3.30.420.10">
    <property type="entry name" value="Ribonuclease H-like superfamily/Ribonuclease H"/>
    <property type="match status" value="1"/>
</dbReference>